<organism evidence="1">
    <name type="scientific">Bellilinea caldifistulae</name>
    <dbReference type="NCBI Taxonomy" id="360411"/>
    <lineage>
        <taxon>Bacteria</taxon>
        <taxon>Bacillati</taxon>
        <taxon>Chloroflexota</taxon>
        <taxon>Anaerolineae</taxon>
        <taxon>Anaerolineales</taxon>
        <taxon>Anaerolineaceae</taxon>
        <taxon>Bellilinea</taxon>
    </lineage>
</organism>
<evidence type="ECO:0000313" key="1">
    <source>
        <dbReference type="EMBL" id="HGS86593.1"/>
    </source>
</evidence>
<gene>
    <name evidence="1" type="ORF">ENT17_03140</name>
</gene>
<comment type="caution">
    <text evidence="1">The sequence shown here is derived from an EMBL/GenBank/DDBJ whole genome shotgun (WGS) entry which is preliminary data.</text>
</comment>
<sequence length="108" mass="11766">MSATTTPKPSAGDICQIITNSYSGEALRMVTAGGSFVMAYKRVSQPRQVFIFEQMHGERLIYSETCGSYNLGGEMAASGDVVAGVWAQCDQTWFSTNAELVYLPLLKK</sequence>
<reference evidence="1" key="1">
    <citation type="journal article" date="2020" name="mSystems">
        <title>Genome- and Community-Level Interaction Insights into Carbon Utilization and Element Cycling Functions of Hydrothermarchaeota in Hydrothermal Sediment.</title>
        <authorList>
            <person name="Zhou Z."/>
            <person name="Liu Y."/>
            <person name="Xu W."/>
            <person name="Pan J."/>
            <person name="Luo Z.H."/>
            <person name="Li M."/>
        </authorList>
    </citation>
    <scope>NUCLEOTIDE SEQUENCE [LARGE SCALE GENOMIC DNA]</scope>
    <source>
        <strain evidence="1">SpSt-556</strain>
    </source>
</reference>
<protein>
    <submittedName>
        <fullName evidence="1">Uncharacterized protein</fullName>
    </submittedName>
</protein>
<dbReference type="EMBL" id="DSXR01000040">
    <property type="protein sequence ID" value="HGS86593.1"/>
    <property type="molecule type" value="Genomic_DNA"/>
</dbReference>
<proteinExistence type="predicted"/>
<dbReference type="AlphaFoldDB" id="A0A7C4Q2Y5"/>
<name>A0A7C4Q2Y5_9CHLR</name>
<accession>A0A7C4Q2Y5</accession>